<organism evidence="1 2">
    <name type="scientific">Mycosarcoma maydis</name>
    <name type="common">Corn smut fungus</name>
    <name type="synonym">Ustilago maydis</name>
    <dbReference type="NCBI Taxonomy" id="5270"/>
    <lineage>
        <taxon>Eukaryota</taxon>
        <taxon>Fungi</taxon>
        <taxon>Dikarya</taxon>
        <taxon>Basidiomycota</taxon>
        <taxon>Ustilaginomycotina</taxon>
        <taxon>Ustilaginomycetes</taxon>
        <taxon>Ustilaginales</taxon>
        <taxon>Ustilaginaceae</taxon>
        <taxon>Mycosarcoma</taxon>
    </lineage>
</organism>
<evidence type="ECO:0000313" key="1">
    <source>
        <dbReference type="EMBL" id="KIS70200.1"/>
    </source>
</evidence>
<evidence type="ECO:0000313" key="2">
    <source>
        <dbReference type="Proteomes" id="UP000000561"/>
    </source>
</evidence>
<sequence length="164" mass="17771">MTIAPTLSAPSVDAGATLHNILTHQVKVKVSSGTSKDARSMLDGSAETCWTSENVAPNSDASCAVHVISFKLAHSISIAKLHTLALTFAGGFSPISLNILASEDGKVWSNVLERLFPIDTNARQFFHIQGLQDLQTSWLRFELQGSTDEYGRVIVYQAEMFATC</sequence>
<dbReference type="InParanoid" id="A0A0D1E704"/>
<dbReference type="VEuPathDB" id="FungiDB:UMAG_10764"/>
<dbReference type="SUPFAM" id="SSF49785">
    <property type="entry name" value="Galactose-binding domain-like"/>
    <property type="match status" value="1"/>
</dbReference>
<dbReference type="InterPro" id="IPR008979">
    <property type="entry name" value="Galactose-bd-like_sf"/>
</dbReference>
<dbReference type="GeneID" id="23566749"/>
<reference evidence="1 2" key="1">
    <citation type="journal article" date="2006" name="Nature">
        <title>Insights from the genome of the biotrophic fungal plant pathogen Ustilago maydis.</title>
        <authorList>
            <person name="Kamper J."/>
            <person name="Kahmann R."/>
            <person name="Bolker M."/>
            <person name="Ma L.J."/>
            <person name="Brefort T."/>
            <person name="Saville B.J."/>
            <person name="Banuett F."/>
            <person name="Kronstad J.W."/>
            <person name="Gold S.E."/>
            <person name="Muller O."/>
            <person name="Perlin M.H."/>
            <person name="Wosten H.A."/>
            <person name="de Vries R."/>
            <person name="Ruiz-Herrera J."/>
            <person name="Reynaga-Pena C.G."/>
            <person name="Snetselaar K."/>
            <person name="McCann M."/>
            <person name="Perez-Martin J."/>
            <person name="Feldbrugge M."/>
            <person name="Basse C.W."/>
            <person name="Steinberg G."/>
            <person name="Ibeas J.I."/>
            <person name="Holloman W."/>
            <person name="Guzman P."/>
            <person name="Farman M."/>
            <person name="Stajich J.E."/>
            <person name="Sentandreu R."/>
            <person name="Gonzalez-Prieto J.M."/>
            <person name="Kennell J.C."/>
            <person name="Molina L."/>
            <person name="Schirawski J."/>
            <person name="Mendoza-Mendoza A."/>
            <person name="Greilinger D."/>
            <person name="Munch K."/>
            <person name="Rossel N."/>
            <person name="Scherer M."/>
            <person name="Vranes M."/>
            <person name="Ladendorf O."/>
            <person name="Vincon V."/>
            <person name="Fuchs U."/>
            <person name="Sandrock B."/>
            <person name="Meng S."/>
            <person name="Ho E.C."/>
            <person name="Cahill M.J."/>
            <person name="Boyce K.J."/>
            <person name="Klose J."/>
            <person name="Klosterman S.J."/>
            <person name="Deelstra H.J."/>
            <person name="Ortiz-Castellanos L."/>
            <person name="Li W."/>
            <person name="Sanchez-Alonso P."/>
            <person name="Schreier P.H."/>
            <person name="Hauser-Hahn I."/>
            <person name="Vaupel M."/>
            <person name="Koopmann E."/>
            <person name="Friedrich G."/>
            <person name="Voss H."/>
            <person name="Schluter T."/>
            <person name="Margolis J."/>
            <person name="Platt D."/>
            <person name="Swimmer C."/>
            <person name="Gnirke A."/>
            <person name="Chen F."/>
            <person name="Vysotskaia V."/>
            <person name="Mannhaupt G."/>
            <person name="Guldener U."/>
            <person name="Munsterkotter M."/>
            <person name="Haase D."/>
            <person name="Oesterheld M."/>
            <person name="Mewes H.W."/>
            <person name="Mauceli E.W."/>
            <person name="DeCaprio D."/>
            <person name="Wade C.M."/>
            <person name="Butler J."/>
            <person name="Young S."/>
            <person name="Jaffe D.B."/>
            <person name="Calvo S."/>
            <person name="Nusbaum C."/>
            <person name="Galagan J."/>
            <person name="Birren B.W."/>
        </authorList>
    </citation>
    <scope>NUCLEOTIDE SEQUENCE [LARGE SCALE GENOMIC DNA]</scope>
    <source>
        <strain evidence="2">DSM 14603 / FGSC 9021 / UM521</strain>
    </source>
</reference>
<dbReference type="EMBL" id="CM003143">
    <property type="protein sequence ID" value="KIS70200.1"/>
    <property type="molecule type" value="Genomic_DNA"/>
</dbReference>
<accession>A0A0D1E704</accession>
<name>A0A0D1E704_MYCMD</name>
<gene>
    <name evidence="1" type="ORF">UMAG_10764</name>
</gene>
<dbReference type="RefSeq" id="XP_011388366.1">
    <property type="nucleotide sequence ID" value="XM_011390064.1"/>
</dbReference>
<dbReference type="AlphaFoldDB" id="A0A0D1E704"/>
<dbReference type="Proteomes" id="UP000000561">
    <property type="component" value="Chromosome 4"/>
</dbReference>
<evidence type="ECO:0008006" key="3">
    <source>
        <dbReference type="Google" id="ProtNLM"/>
    </source>
</evidence>
<dbReference type="OrthoDB" id="10052260at2759"/>
<dbReference type="Gene3D" id="2.60.120.260">
    <property type="entry name" value="Galactose-binding domain-like"/>
    <property type="match status" value="1"/>
</dbReference>
<dbReference type="KEGG" id="uma:UMAG_10764"/>
<keyword evidence="2" id="KW-1185">Reference proteome</keyword>
<protein>
    <recommendedName>
        <fullName evidence="3">F5/8 type C domain-containing protein</fullName>
    </recommendedName>
</protein>
<dbReference type="STRING" id="237631.A0A0D1E704"/>
<proteinExistence type="predicted"/>